<evidence type="ECO:0000256" key="8">
    <source>
        <dbReference type="ARBA" id="ARBA00023224"/>
    </source>
</evidence>
<feature type="compositionally biased region" description="Low complexity" evidence="9">
    <location>
        <begin position="393"/>
        <end position="403"/>
    </location>
</feature>
<feature type="transmembrane region" description="Helical" evidence="10">
    <location>
        <begin position="55"/>
        <end position="74"/>
    </location>
</feature>
<dbReference type="InterPro" id="IPR000276">
    <property type="entry name" value="GPCR_Rhodpsn"/>
</dbReference>
<evidence type="ECO:0000313" key="13">
    <source>
        <dbReference type="Proteomes" id="UP001283361"/>
    </source>
</evidence>
<feature type="compositionally biased region" description="Basic and acidic residues" evidence="9">
    <location>
        <begin position="543"/>
        <end position="556"/>
    </location>
</feature>
<organism evidence="12 13">
    <name type="scientific">Elysia crispata</name>
    <name type="common">lettuce slug</name>
    <dbReference type="NCBI Taxonomy" id="231223"/>
    <lineage>
        <taxon>Eukaryota</taxon>
        <taxon>Metazoa</taxon>
        <taxon>Spiralia</taxon>
        <taxon>Lophotrochozoa</taxon>
        <taxon>Mollusca</taxon>
        <taxon>Gastropoda</taxon>
        <taxon>Heterobranchia</taxon>
        <taxon>Euthyneura</taxon>
        <taxon>Panpulmonata</taxon>
        <taxon>Sacoglossa</taxon>
        <taxon>Placobranchoidea</taxon>
        <taxon>Plakobranchidae</taxon>
        <taxon>Elysia</taxon>
    </lineage>
</organism>
<dbReference type="GO" id="GO:0004930">
    <property type="term" value="F:G protein-coupled receptor activity"/>
    <property type="evidence" value="ECO:0007669"/>
    <property type="project" value="UniProtKB-KW"/>
</dbReference>
<evidence type="ECO:0000256" key="5">
    <source>
        <dbReference type="ARBA" id="ARBA00023040"/>
    </source>
</evidence>
<dbReference type="PRINTS" id="PR00237">
    <property type="entry name" value="GPCRRHODOPSN"/>
</dbReference>
<evidence type="ECO:0000256" key="1">
    <source>
        <dbReference type="ARBA" id="ARBA00004651"/>
    </source>
</evidence>
<proteinExistence type="predicted"/>
<feature type="region of interest" description="Disordered" evidence="9">
    <location>
        <begin position="276"/>
        <end position="348"/>
    </location>
</feature>
<evidence type="ECO:0000313" key="12">
    <source>
        <dbReference type="EMBL" id="KAK3802220.1"/>
    </source>
</evidence>
<feature type="transmembrane region" description="Helical" evidence="10">
    <location>
        <begin position="768"/>
        <end position="787"/>
    </location>
</feature>
<comment type="subcellular location">
    <subcellularLocation>
        <location evidence="1">Cell membrane</location>
        <topology evidence="1">Multi-pass membrane protein</topology>
    </subcellularLocation>
</comment>
<sequence>MNLSASLASSREKAVEDAQRRDVAMVTFMASLSIIGLLVNSLLLDVYLHTRRKVLSTYFITAVAAIDLIVSAVAMPLRILPVVTNVPVEVCALCLSVSYGCIGVSIMLFFCITFDRYQSVCLLQRPLITTQNLHFAGSWAFVSVVYAGIVAPLYLKGEITVLDEYRSNSNSNGETFREVTFLMRPDYSCYSTSLLSHPRRVWDARYIVQFIFAVCCGSLVVLVLALYVLMFIKLRQKDHFRLQSLSLRGQNEAPRELTARPCCDVDNFPAMTKNLQQPLSSDKDYSHSATGELSLDSEEITPSPKSDLEHLAGQKNKRRSSRQDNDTSHSAFLLKTIPNNKTARKTEDCHRGIHFTSLARSMSSVQMIDLKKFRRRIRHKVQPLQHPERDQPSESMSSPEQPLSNVVNGFAAKWAKEQSEKSPSKFSQIKIRNCYLSATLSFFGDSNHKCDLNTISSGNFRAEFTSDTDSICSEPETSRTTLNVNRQEDRSLNKNGNFIEKTPKTIEIFERQRSLSCSSAGDTTKCRKDRRLTLIKDCKKHEDNVETNDKDPDKTLFEQQNASTNKKLAIKSRATAEQSSESFLTHHGFQKPTHSKRAIKENSLSESFETRNIRIEEQAKIESKISQNIGINVNGTSAFPILTISVQSEFYEGLKSSNEQGVNSSAKNNLSRKEEHDEIQPLKTIFTEAMKGANVDHCISFQGKRNTRALRGPRQDPRQSCCSHFEFNLSTRVTARVGLLTLAYCMWWMPFYLTELGIVDYGTLMPEIFFMANVMNPLLHLMTSQIFRYQVRARLRVYMAKLAGLWSPNSSKA</sequence>
<dbReference type="SUPFAM" id="SSF81321">
    <property type="entry name" value="Family A G protein-coupled receptor-like"/>
    <property type="match status" value="1"/>
</dbReference>
<accession>A0AAE1B9V3</accession>
<keyword evidence="7" id="KW-0675">Receptor</keyword>
<feature type="domain" description="G-protein coupled receptors family 1 profile" evidence="11">
    <location>
        <begin position="39"/>
        <end position="127"/>
    </location>
</feature>
<dbReference type="EMBL" id="JAWDGP010000260">
    <property type="protein sequence ID" value="KAK3802220.1"/>
    <property type="molecule type" value="Genomic_DNA"/>
</dbReference>
<keyword evidence="13" id="KW-1185">Reference proteome</keyword>
<dbReference type="PROSITE" id="PS50262">
    <property type="entry name" value="G_PROTEIN_RECEP_F1_2"/>
    <property type="match status" value="1"/>
</dbReference>
<gene>
    <name evidence="12" type="ORF">RRG08_004510</name>
</gene>
<dbReference type="PANTHER" id="PTHR24249">
    <property type="entry name" value="HISTAMINE RECEPTOR-RELATED G-PROTEIN COUPLED RECEPTOR"/>
    <property type="match status" value="1"/>
</dbReference>
<keyword evidence="6 10" id="KW-0472">Membrane</keyword>
<dbReference type="AlphaFoldDB" id="A0AAE1B9V3"/>
<feature type="region of interest" description="Disordered" evidence="9">
    <location>
        <begin position="380"/>
        <end position="403"/>
    </location>
</feature>
<evidence type="ECO:0000256" key="6">
    <source>
        <dbReference type="ARBA" id="ARBA00023136"/>
    </source>
</evidence>
<evidence type="ECO:0000256" key="9">
    <source>
        <dbReference type="SAM" id="MobiDB-lite"/>
    </source>
</evidence>
<keyword evidence="2" id="KW-1003">Cell membrane</keyword>
<keyword evidence="4 10" id="KW-1133">Transmembrane helix</keyword>
<feature type="transmembrane region" description="Helical" evidence="10">
    <location>
        <begin position="86"/>
        <end position="112"/>
    </location>
</feature>
<evidence type="ECO:0000256" key="2">
    <source>
        <dbReference type="ARBA" id="ARBA00022475"/>
    </source>
</evidence>
<feature type="region of interest" description="Disordered" evidence="9">
    <location>
        <begin position="543"/>
        <end position="606"/>
    </location>
</feature>
<dbReference type="InterPro" id="IPR050569">
    <property type="entry name" value="TAAR"/>
</dbReference>
<comment type="caution">
    <text evidence="12">The sequence shown here is derived from an EMBL/GenBank/DDBJ whole genome shotgun (WGS) entry which is preliminary data.</text>
</comment>
<protein>
    <recommendedName>
        <fullName evidence="11">G-protein coupled receptors family 1 profile domain-containing protein</fullName>
    </recommendedName>
</protein>
<dbReference type="Gene3D" id="1.20.1070.10">
    <property type="entry name" value="Rhodopsin 7-helix transmembrane proteins"/>
    <property type="match status" value="1"/>
</dbReference>
<evidence type="ECO:0000256" key="4">
    <source>
        <dbReference type="ARBA" id="ARBA00022989"/>
    </source>
</evidence>
<keyword evidence="3 10" id="KW-0812">Transmembrane</keyword>
<dbReference type="InterPro" id="IPR017452">
    <property type="entry name" value="GPCR_Rhodpsn_7TM"/>
</dbReference>
<evidence type="ECO:0000256" key="7">
    <source>
        <dbReference type="ARBA" id="ARBA00023170"/>
    </source>
</evidence>
<reference evidence="12" key="1">
    <citation type="journal article" date="2023" name="G3 (Bethesda)">
        <title>A reference genome for the long-term kleptoplast-retaining sea slug Elysia crispata morphotype clarki.</title>
        <authorList>
            <person name="Eastman K.E."/>
            <person name="Pendleton A.L."/>
            <person name="Shaikh M.A."/>
            <person name="Suttiyut T."/>
            <person name="Ogas R."/>
            <person name="Tomko P."/>
            <person name="Gavelis G."/>
            <person name="Widhalm J.R."/>
            <person name="Wisecaver J.H."/>
        </authorList>
    </citation>
    <scope>NUCLEOTIDE SEQUENCE</scope>
    <source>
        <strain evidence="12">ECLA1</strain>
    </source>
</reference>
<name>A0AAE1B9V3_9GAST</name>
<evidence type="ECO:0000259" key="11">
    <source>
        <dbReference type="PROSITE" id="PS50262"/>
    </source>
</evidence>
<dbReference type="Pfam" id="PF00001">
    <property type="entry name" value="7tm_1"/>
    <property type="match status" value="1"/>
</dbReference>
<feature type="transmembrane region" description="Helical" evidence="10">
    <location>
        <begin position="23"/>
        <end position="43"/>
    </location>
</feature>
<keyword evidence="8" id="KW-0807">Transducer</keyword>
<feature type="compositionally biased region" description="Polar residues" evidence="9">
    <location>
        <begin position="557"/>
        <end position="566"/>
    </location>
</feature>
<evidence type="ECO:0000256" key="10">
    <source>
        <dbReference type="SAM" id="Phobius"/>
    </source>
</evidence>
<feature type="transmembrane region" description="Helical" evidence="10">
    <location>
        <begin position="133"/>
        <end position="155"/>
    </location>
</feature>
<dbReference type="Proteomes" id="UP001283361">
    <property type="component" value="Unassembled WGS sequence"/>
</dbReference>
<dbReference type="PANTHER" id="PTHR24249:SF372">
    <property type="entry name" value="G-PROTEIN COUPLED RECEPTORS FAMILY 1 PROFILE DOMAIN-CONTAINING PROTEIN"/>
    <property type="match status" value="1"/>
</dbReference>
<feature type="transmembrane region" description="Helical" evidence="10">
    <location>
        <begin position="206"/>
        <end position="232"/>
    </location>
</feature>
<feature type="transmembrane region" description="Helical" evidence="10">
    <location>
        <begin position="733"/>
        <end position="753"/>
    </location>
</feature>
<dbReference type="GO" id="GO:0005886">
    <property type="term" value="C:plasma membrane"/>
    <property type="evidence" value="ECO:0007669"/>
    <property type="project" value="UniProtKB-SubCell"/>
</dbReference>
<keyword evidence="5" id="KW-0297">G-protein coupled receptor</keyword>
<evidence type="ECO:0000256" key="3">
    <source>
        <dbReference type="ARBA" id="ARBA00022692"/>
    </source>
</evidence>